<protein>
    <submittedName>
        <fullName evidence="2">Uncharacterized protein</fullName>
    </submittedName>
</protein>
<evidence type="ECO:0000313" key="1">
    <source>
        <dbReference type="Proteomes" id="UP000095283"/>
    </source>
</evidence>
<keyword evidence="1" id="KW-1185">Reference proteome</keyword>
<sequence length="184" mass="21463">MPCSLEFPNMDDFDFGKINKLNMGTTRAHLCDQTKVVIGRVLAYNREMSRRLGVFKRHTPFISPERLTAQQTGFSLTTIRNCSEDRLVVGKCTDRPNTKSAEEVRREQRREELADIFADETWCELPKSYRKDVNEFEKQNVRRSQRVRKLRSGLKRRWADTTEGETTILDDSIGSHDFQSSQQK</sequence>
<organism evidence="1 2">
    <name type="scientific">Heterorhabditis bacteriophora</name>
    <name type="common">Entomopathogenic nematode worm</name>
    <dbReference type="NCBI Taxonomy" id="37862"/>
    <lineage>
        <taxon>Eukaryota</taxon>
        <taxon>Metazoa</taxon>
        <taxon>Ecdysozoa</taxon>
        <taxon>Nematoda</taxon>
        <taxon>Chromadorea</taxon>
        <taxon>Rhabditida</taxon>
        <taxon>Rhabditina</taxon>
        <taxon>Rhabditomorpha</taxon>
        <taxon>Strongyloidea</taxon>
        <taxon>Heterorhabditidae</taxon>
        <taxon>Heterorhabditis</taxon>
    </lineage>
</organism>
<reference evidence="2" key="1">
    <citation type="submission" date="2016-11" db="UniProtKB">
        <authorList>
            <consortium name="WormBaseParasite"/>
        </authorList>
    </citation>
    <scope>IDENTIFICATION</scope>
</reference>
<proteinExistence type="predicted"/>
<dbReference type="WBParaSite" id="Hba_12572">
    <property type="protein sequence ID" value="Hba_12572"/>
    <property type="gene ID" value="Hba_12572"/>
</dbReference>
<dbReference type="Proteomes" id="UP000095283">
    <property type="component" value="Unplaced"/>
</dbReference>
<name>A0A1I7X582_HETBA</name>
<accession>A0A1I7X582</accession>
<dbReference type="AlphaFoldDB" id="A0A1I7X582"/>
<evidence type="ECO:0000313" key="2">
    <source>
        <dbReference type="WBParaSite" id="Hba_12572"/>
    </source>
</evidence>